<name>A0A1H9P9R6_9BACI</name>
<accession>A0A1H9P9R6</accession>
<gene>
    <name evidence="3" type="ORF">SAMN05518684_101211</name>
</gene>
<feature type="domain" description="PilZ" evidence="1">
    <location>
        <begin position="98"/>
        <end position="206"/>
    </location>
</feature>
<dbReference type="Proteomes" id="UP000198571">
    <property type="component" value="Unassembled WGS sequence"/>
</dbReference>
<evidence type="ECO:0000259" key="2">
    <source>
        <dbReference type="Pfam" id="PF12945"/>
    </source>
</evidence>
<dbReference type="GO" id="GO:0035438">
    <property type="term" value="F:cyclic-di-GMP binding"/>
    <property type="evidence" value="ECO:0007669"/>
    <property type="project" value="InterPro"/>
</dbReference>
<dbReference type="AlphaFoldDB" id="A0A1H9P9R6"/>
<protein>
    <submittedName>
        <fullName evidence="3">C-di-GMP-binding flagellar brake protein YcgR, contains PilZNR and PilZ domains</fullName>
    </submittedName>
</protein>
<dbReference type="Pfam" id="PF12945">
    <property type="entry name" value="PilZNR"/>
    <property type="match status" value="1"/>
</dbReference>
<sequence>MIKIGSTIHMEMTDKKDIRRFRSKILDMESGDIFIDFPVDGQNRKPGFFIEGTQFKIWFIGGDQAIYLFESEVKGIADRQIPMLVLKGPIDNNYIRIQRRQYVRVETMADVAVYSEGGKFAPFTTLTSDLSGGGLSLHLPDDCSLGGGERFKVYLALPFQSGETVYIEAAAEFIRSKFVTGRAIGSAEFKKIEDADRQKIVRYCYERQLIINKKEKKHHSAGQCNLNNYK</sequence>
<dbReference type="RefSeq" id="WP_093047151.1">
    <property type="nucleotide sequence ID" value="NZ_FOGT01000001.1"/>
</dbReference>
<dbReference type="SUPFAM" id="SSF141371">
    <property type="entry name" value="PilZ domain-like"/>
    <property type="match status" value="1"/>
</dbReference>
<dbReference type="OrthoDB" id="1951449at2"/>
<proteinExistence type="predicted"/>
<dbReference type="Pfam" id="PF07238">
    <property type="entry name" value="PilZ"/>
    <property type="match status" value="1"/>
</dbReference>
<keyword evidence="4" id="KW-1185">Reference proteome</keyword>
<keyword evidence="3" id="KW-0282">Flagellum</keyword>
<keyword evidence="3" id="KW-0969">Cilium</keyword>
<keyword evidence="3" id="KW-0966">Cell projection</keyword>
<dbReference type="EMBL" id="FOGT01000001">
    <property type="protein sequence ID" value="SER44984.1"/>
    <property type="molecule type" value="Genomic_DNA"/>
</dbReference>
<reference evidence="4" key="1">
    <citation type="submission" date="2016-10" db="EMBL/GenBank/DDBJ databases">
        <authorList>
            <person name="Varghese N."/>
            <person name="Submissions S."/>
        </authorList>
    </citation>
    <scope>NUCLEOTIDE SEQUENCE [LARGE SCALE GENOMIC DNA]</scope>
    <source>
        <strain evidence="4">S9</strain>
    </source>
</reference>
<feature type="domain" description="Type III secretion system flagellar brake protein YcgR PilZN" evidence="2">
    <location>
        <begin position="3"/>
        <end position="89"/>
    </location>
</feature>
<dbReference type="InterPro" id="IPR009926">
    <property type="entry name" value="T3SS_YcgR_PilZN"/>
</dbReference>
<dbReference type="STRING" id="1601833.SAMN05518684_101211"/>
<organism evidence="3 4">
    <name type="scientific">Salipaludibacillus aurantiacus</name>
    <dbReference type="NCBI Taxonomy" id="1601833"/>
    <lineage>
        <taxon>Bacteria</taxon>
        <taxon>Bacillati</taxon>
        <taxon>Bacillota</taxon>
        <taxon>Bacilli</taxon>
        <taxon>Bacillales</taxon>
        <taxon>Bacillaceae</taxon>
    </lineage>
</organism>
<dbReference type="Gene3D" id="2.40.10.220">
    <property type="entry name" value="predicted glycosyltransferase like domains"/>
    <property type="match status" value="1"/>
</dbReference>
<evidence type="ECO:0000313" key="4">
    <source>
        <dbReference type="Proteomes" id="UP000198571"/>
    </source>
</evidence>
<dbReference type="InterPro" id="IPR009875">
    <property type="entry name" value="PilZ_domain"/>
</dbReference>
<evidence type="ECO:0000313" key="3">
    <source>
        <dbReference type="EMBL" id="SER44984.1"/>
    </source>
</evidence>
<evidence type="ECO:0000259" key="1">
    <source>
        <dbReference type="Pfam" id="PF07238"/>
    </source>
</evidence>